<dbReference type="Gene3D" id="2.40.170.20">
    <property type="entry name" value="TonB-dependent receptor, beta-barrel domain"/>
    <property type="match status" value="1"/>
</dbReference>
<evidence type="ECO:0000313" key="11">
    <source>
        <dbReference type="EMBL" id="SDD12378.1"/>
    </source>
</evidence>
<feature type="domain" description="TonB-dependent receptor plug" evidence="10">
    <location>
        <begin position="116"/>
        <end position="235"/>
    </location>
</feature>
<comment type="subcellular location">
    <subcellularLocation>
        <location evidence="1 8">Cell outer membrane</location>
        <topology evidence="1 8">Multi-pass membrane protein</topology>
    </subcellularLocation>
</comment>
<dbReference type="NCBIfam" id="TIGR04057">
    <property type="entry name" value="SusC_RagA_signa"/>
    <property type="match status" value="1"/>
</dbReference>
<proteinExistence type="inferred from homology"/>
<dbReference type="InterPro" id="IPR039426">
    <property type="entry name" value="TonB-dep_rcpt-like"/>
</dbReference>
<sequence>MKKLIALVAILGLIGLQGAFAQTRSIKGTVTSKEDGMGLPGVNVTVKGTTIGTATDIDGNFTISVSADAKTLVFSSISYQSVEMPIQDVVNVVLEADTKQIDEVIVTGYGVTRKSAFTGAATTVGKKEMEGKFSPDPVRALEGNVTGLQMTTGSGQPGSPATIFIRGRNSLNSGTQPLYIVDGVPFTSDVQGMRENEGQTFSPLSTISPSDIENITVLKDATATSIYGARAANGVIVITTKKGKQGSFNVSFTARLGFEKLPEAKNYKLLNASKFTELSVEAALNNYALKGAAGTVDYYNTAYGLNFPYDAAGMKDFLYWYTPGVEGVDTDWLKEVTRTGMINQYTIDIQSGGKEKTSMKYYLSVDYLTNTAIIKGKDLSRYNVRFNFDQAPSDYIKFGLNSNFSHTETNMGAGGGYFSDPMTQAYMQAPINGPKNEDGTWNFSTVNGYNPVAQRSGLGDKSLAKQNRALFSPYVQVNITPDLFFISREGMDAYFMDEFGYWSFLQPQGKDMRGMGEKGNTSNILLTSTNTMNYLKTFGGVHNVNIMVGQEAQKNTIDYAYLSGSNYAVDYLNQVSLTSIPGSAKSTKDEIILQSYFGNAQYDYNNKYYLSGSFRVDGSSRFVKDNYWGKFWSVGAKYRISSESFMESTKGWLNTLMVRSSYGTTGNQTVGGSWYAARNLYDFGYNYNQKPGSAHLQFGNDDLKWEYTAKFNVGMDITIFDRVSITADYYDHKTKDMVFEVPVSESTGLDAYYKNIGELSNKGYELSINVNLLKTNDFNWDVTLNGSHNENRIEKLSTDAPISSTYTIIEEGKDIYTFKMKEWAGVDPATGRGMWYKGESGEETTFNYNEAGKRYLGSASPKFQGSFSTNFSYKGIDFALQLTTSVGGKIYGNNLRYDEHTGGSFGNNFTEYVYDNRWQKPGDNAKVPQLVAIDGFNESAHSSRYLMSGDYVKIRSISLGYNLPKEILQKMFVKSLRVFATADNVYTFAASDYRGFDPSGIGANGVQWWNYPTPRTYTFGLTLGF</sequence>
<dbReference type="Proteomes" id="UP000199452">
    <property type="component" value="Unassembled WGS sequence"/>
</dbReference>
<accession>A0A1G6S672</accession>
<dbReference type="EMBL" id="FMYP01000088">
    <property type="protein sequence ID" value="SDD12378.1"/>
    <property type="molecule type" value="Genomic_DNA"/>
</dbReference>
<evidence type="ECO:0000256" key="4">
    <source>
        <dbReference type="ARBA" id="ARBA00022692"/>
    </source>
</evidence>
<evidence type="ECO:0000256" key="1">
    <source>
        <dbReference type="ARBA" id="ARBA00004571"/>
    </source>
</evidence>
<comment type="similarity">
    <text evidence="8">Belongs to the TonB-dependent receptor family.</text>
</comment>
<dbReference type="GO" id="GO:0044718">
    <property type="term" value="P:siderophore transmembrane transport"/>
    <property type="evidence" value="ECO:0007669"/>
    <property type="project" value="TreeGrafter"/>
</dbReference>
<gene>
    <name evidence="11" type="ORF">SAMN05216323_10882</name>
</gene>
<feature type="chain" id="PRO_5011517468" evidence="9">
    <location>
        <begin position="22"/>
        <end position="1025"/>
    </location>
</feature>
<keyword evidence="3 8" id="KW-1134">Transmembrane beta strand</keyword>
<name>A0A1G6S672_9BACT</name>
<dbReference type="Pfam" id="PF13715">
    <property type="entry name" value="CarbopepD_reg_2"/>
    <property type="match status" value="1"/>
</dbReference>
<dbReference type="GO" id="GO:0009279">
    <property type="term" value="C:cell outer membrane"/>
    <property type="evidence" value="ECO:0007669"/>
    <property type="project" value="UniProtKB-SubCell"/>
</dbReference>
<keyword evidence="4 8" id="KW-0812">Transmembrane</keyword>
<dbReference type="InterPro" id="IPR023997">
    <property type="entry name" value="TonB-dep_OMP_SusC/RagA_CS"/>
</dbReference>
<dbReference type="RefSeq" id="WP_092440740.1">
    <property type="nucleotide sequence ID" value="NZ_FMYP01000088.1"/>
</dbReference>
<keyword evidence="7 8" id="KW-0998">Cell outer membrane</keyword>
<evidence type="ECO:0000256" key="7">
    <source>
        <dbReference type="ARBA" id="ARBA00023237"/>
    </source>
</evidence>
<keyword evidence="6 8" id="KW-0472">Membrane</keyword>
<dbReference type="STRING" id="1640674.SAMN05216323_10882"/>
<dbReference type="Gene3D" id="2.170.130.10">
    <property type="entry name" value="TonB-dependent receptor, plug domain"/>
    <property type="match status" value="1"/>
</dbReference>
<keyword evidence="12" id="KW-1185">Reference proteome</keyword>
<reference evidence="11 12" key="1">
    <citation type="submission" date="2016-09" db="EMBL/GenBank/DDBJ databases">
        <authorList>
            <person name="Capua I."/>
            <person name="De Benedictis P."/>
            <person name="Joannis T."/>
            <person name="Lombin L.H."/>
            <person name="Cattoli G."/>
        </authorList>
    </citation>
    <scope>NUCLEOTIDE SEQUENCE [LARGE SCALE GENOMIC DNA]</scope>
    <source>
        <strain evidence="11 12">A7P-90m</strain>
    </source>
</reference>
<evidence type="ECO:0000256" key="5">
    <source>
        <dbReference type="ARBA" id="ARBA00022729"/>
    </source>
</evidence>
<dbReference type="SUPFAM" id="SSF56935">
    <property type="entry name" value="Porins"/>
    <property type="match status" value="1"/>
</dbReference>
<evidence type="ECO:0000256" key="9">
    <source>
        <dbReference type="SAM" id="SignalP"/>
    </source>
</evidence>
<evidence type="ECO:0000256" key="2">
    <source>
        <dbReference type="ARBA" id="ARBA00022448"/>
    </source>
</evidence>
<evidence type="ECO:0000313" key="12">
    <source>
        <dbReference type="Proteomes" id="UP000199452"/>
    </source>
</evidence>
<dbReference type="PROSITE" id="PS52016">
    <property type="entry name" value="TONB_DEPENDENT_REC_3"/>
    <property type="match status" value="1"/>
</dbReference>
<evidence type="ECO:0000256" key="8">
    <source>
        <dbReference type="PROSITE-ProRule" id="PRU01360"/>
    </source>
</evidence>
<dbReference type="NCBIfam" id="TIGR04056">
    <property type="entry name" value="OMP_RagA_SusC"/>
    <property type="match status" value="1"/>
</dbReference>
<keyword evidence="2 8" id="KW-0813">Transport</keyword>
<dbReference type="InterPro" id="IPR023996">
    <property type="entry name" value="TonB-dep_OMP_SusC/RagA"/>
</dbReference>
<keyword evidence="5 9" id="KW-0732">Signal</keyword>
<dbReference type="PANTHER" id="PTHR30069">
    <property type="entry name" value="TONB-DEPENDENT OUTER MEMBRANE RECEPTOR"/>
    <property type="match status" value="1"/>
</dbReference>
<organism evidence="11 12">
    <name type="scientific">Williamwhitmania taraxaci</name>
    <dbReference type="NCBI Taxonomy" id="1640674"/>
    <lineage>
        <taxon>Bacteria</taxon>
        <taxon>Pseudomonadati</taxon>
        <taxon>Bacteroidota</taxon>
        <taxon>Bacteroidia</taxon>
        <taxon>Bacteroidales</taxon>
        <taxon>Williamwhitmaniaceae</taxon>
        <taxon>Williamwhitmania</taxon>
    </lineage>
</organism>
<dbReference type="InterPro" id="IPR012910">
    <property type="entry name" value="Plug_dom"/>
</dbReference>
<dbReference type="SUPFAM" id="SSF49464">
    <property type="entry name" value="Carboxypeptidase regulatory domain-like"/>
    <property type="match status" value="1"/>
</dbReference>
<dbReference type="PANTHER" id="PTHR30069:SF29">
    <property type="entry name" value="HEMOGLOBIN AND HEMOGLOBIN-HAPTOGLOBIN-BINDING PROTEIN 1-RELATED"/>
    <property type="match status" value="1"/>
</dbReference>
<dbReference type="OrthoDB" id="9768177at2"/>
<dbReference type="AlphaFoldDB" id="A0A1G6S672"/>
<dbReference type="InterPro" id="IPR036942">
    <property type="entry name" value="Beta-barrel_TonB_sf"/>
</dbReference>
<feature type="signal peptide" evidence="9">
    <location>
        <begin position="1"/>
        <end position="21"/>
    </location>
</feature>
<dbReference type="InterPro" id="IPR037066">
    <property type="entry name" value="Plug_dom_sf"/>
</dbReference>
<evidence type="ECO:0000259" key="10">
    <source>
        <dbReference type="Pfam" id="PF07715"/>
    </source>
</evidence>
<dbReference type="Pfam" id="PF07715">
    <property type="entry name" value="Plug"/>
    <property type="match status" value="1"/>
</dbReference>
<evidence type="ECO:0000256" key="3">
    <source>
        <dbReference type="ARBA" id="ARBA00022452"/>
    </source>
</evidence>
<dbReference type="GO" id="GO:0015344">
    <property type="term" value="F:siderophore uptake transmembrane transporter activity"/>
    <property type="evidence" value="ECO:0007669"/>
    <property type="project" value="TreeGrafter"/>
</dbReference>
<dbReference type="Gene3D" id="2.60.40.1120">
    <property type="entry name" value="Carboxypeptidase-like, regulatory domain"/>
    <property type="match status" value="1"/>
</dbReference>
<evidence type="ECO:0000256" key="6">
    <source>
        <dbReference type="ARBA" id="ARBA00023136"/>
    </source>
</evidence>
<dbReference type="InterPro" id="IPR008969">
    <property type="entry name" value="CarboxyPept-like_regulatory"/>
</dbReference>
<protein>
    <submittedName>
        <fullName evidence="11">TonB-linked outer membrane protein, SusC/RagA family</fullName>
    </submittedName>
</protein>